<evidence type="ECO:0000259" key="1">
    <source>
        <dbReference type="Pfam" id="PF23834"/>
    </source>
</evidence>
<reference evidence="2" key="1">
    <citation type="journal article" date="2021" name="Proc. Natl. Acad. Sci. U.S.A.">
        <title>A Catalog of Tens of Thousands of Viruses from Human Metagenomes Reveals Hidden Associations with Chronic Diseases.</title>
        <authorList>
            <person name="Tisza M.J."/>
            <person name="Buck C.B."/>
        </authorList>
    </citation>
    <scope>NUCLEOTIDE SEQUENCE</scope>
    <source>
        <strain evidence="2">Ctg4a4</strain>
    </source>
</reference>
<dbReference type="InterPro" id="IPR055628">
    <property type="entry name" value="DUF7204"/>
</dbReference>
<dbReference type="Pfam" id="PF23834">
    <property type="entry name" value="DUF7204"/>
    <property type="match status" value="1"/>
</dbReference>
<organism evidence="2">
    <name type="scientific">Siphoviridae sp. ctg4a4</name>
    <dbReference type="NCBI Taxonomy" id="2825602"/>
    <lineage>
        <taxon>Viruses</taxon>
        <taxon>Duplodnaviria</taxon>
        <taxon>Heunggongvirae</taxon>
        <taxon>Uroviricota</taxon>
        <taxon>Caudoviricetes</taxon>
    </lineage>
</organism>
<dbReference type="EMBL" id="BK016202">
    <property type="protein sequence ID" value="DAG02029.1"/>
    <property type="molecule type" value="Genomic_DNA"/>
</dbReference>
<sequence>MYEVVLYFDNMVDETYRFETYKEALEKVNNLKWQYRTKRLYSFKVRKVER</sequence>
<feature type="domain" description="DUF7204" evidence="1">
    <location>
        <begin position="1"/>
        <end position="49"/>
    </location>
</feature>
<proteinExistence type="predicted"/>
<name>A0A8S5V5Q4_9CAUD</name>
<accession>A0A8S5V5Q4</accession>
<evidence type="ECO:0000313" key="2">
    <source>
        <dbReference type="EMBL" id="DAG02029.1"/>
    </source>
</evidence>
<protein>
    <recommendedName>
        <fullName evidence="1">DUF7204 domain-containing protein</fullName>
    </recommendedName>
</protein>